<feature type="domain" description="Nudix hydrolase" evidence="2">
    <location>
        <begin position="271"/>
        <end position="404"/>
    </location>
</feature>
<accession>A0A327YFN3</accession>
<dbReference type="Pfam" id="PF00293">
    <property type="entry name" value="NUDIX"/>
    <property type="match status" value="1"/>
</dbReference>
<name>A0A327YFN3_9BACL</name>
<gene>
    <name evidence="3" type="ORF">B0I26_10881</name>
</gene>
<dbReference type="OrthoDB" id="9787476at2"/>
<reference evidence="3 4" key="1">
    <citation type="submission" date="2018-06" db="EMBL/GenBank/DDBJ databases">
        <title>Genomic Encyclopedia of Type Strains, Phase III (KMG-III): the genomes of soil and plant-associated and newly described type strains.</title>
        <authorList>
            <person name="Whitman W."/>
        </authorList>
    </citation>
    <scope>NUCLEOTIDE SEQUENCE [LARGE SCALE GENOMIC DNA]</scope>
    <source>
        <strain evidence="3 4">CGMCC 1.8979</strain>
    </source>
</reference>
<dbReference type="EMBL" id="QLMH01000008">
    <property type="protein sequence ID" value="RAK18906.1"/>
    <property type="molecule type" value="Genomic_DNA"/>
</dbReference>
<dbReference type="Gene3D" id="3.40.50.1000">
    <property type="entry name" value="HAD superfamily/HAD-like"/>
    <property type="match status" value="2"/>
</dbReference>
<evidence type="ECO:0000259" key="2">
    <source>
        <dbReference type="PROSITE" id="PS51462"/>
    </source>
</evidence>
<dbReference type="AlphaFoldDB" id="A0A327YFN3"/>
<dbReference type="InterPro" id="IPR020084">
    <property type="entry name" value="NUDIX_hydrolase_CS"/>
</dbReference>
<dbReference type="InterPro" id="IPR023214">
    <property type="entry name" value="HAD_sf"/>
</dbReference>
<dbReference type="PROSITE" id="PS00893">
    <property type="entry name" value="NUDIX_BOX"/>
    <property type="match status" value="1"/>
</dbReference>
<sequence length="411" mass="45822">MISEQFDVFLFDLDGVVYIGDEPLSGAVESLARLREKKKIIRFLTNDPCTTRSKIVNRLNRMNIEAHEEEVITSGWATAQYLKSTNLKMAFVLGNNDLKWELRQAGIEITNGSSCDAVVVGWDNTVTFYDIQRAAKYIAQGAVFAATNADKTFPAPEGPLPAVGAIVEAIRVSTGKRPVIVGKPFPSMFHEAIKNLDPSSRIVMIGDNPMTDILGAHQAGLQAVLVGESNTYPAKNDFRNADANIRDLLGLFDPDIQIKKWVRPNYPWPESIKPGVAGIVFDEYGRVLLMKRADNGLWGIPSGHVEPAETVEQAIIREIREETGLEVQVKRLIGVYSDPVSQIFSYPNGEIAHFITNCFECQVIGGSLNKNHWETLDIQFFDIHQLPENLLPMHPKWLADALEQQTSSYIR</sequence>
<dbReference type="Pfam" id="PF13344">
    <property type="entry name" value="Hydrolase_6"/>
    <property type="match status" value="1"/>
</dbReference>
<dbReference type="GO" id="GO:0016791">
    <property type="term" value="F:phosphatase activity"/>
    <property type="evidence" value="ECO:0007669"/>
    <property type="project" value="TreeGrafter"/>
</dbReference>
<protein>
    <submittedName>
        <fullName evidence="3">HAD superfamily hydrolase (TIGR01459 family)</fullName>
    </submittedName>
</protein>
<comment type="caution">
    <text evidence="3">The sequence shown here is derived from an EMBL/GenBank/DDBJ whole genome shotgun (WGS) entry which is preliminary data.</text>
</comment>
<keyword evidence="1 3" id="KW-0378">Hydrolase</keyword>
<dbReference type="InterPro" id="IPR006439">
    <property type="entry name" value="HAD-SF_hydro_IA"/>
</dbReference>
<dbReference type="RefSeq" id="WP_111645439.1">
    <property type="nucleotide sequence ID" value="NZ_QLMH01000008.1"/>
</dbReference>
<dbReference type="Pfam" id="PF13242">
    <property type="entry name" value="Hydrolase_like"/>
    <property type="match status" value="1"/>
</dbReference>
<dbReference type="Proteomes" id="UP000248555">
    <property type="component" value="Unassembled WGS sequence"/>
</dbReference>
<evidence type="ECO:0000313" key="3">
    <source>
        <dbReference type="EMBL" id="RAK18906.1"/>
    </source>
</evidence>
<dbReference type="GO" id="GO:0005737">
    <property type="term" value="C:cytoplasm"/>
    <property type="evidence" value="ECO:0007669"/>
    <property type="project" value="TreeGrafter"/>
</dbReference>
<dbReference type="PRINTS" id="PR00502">
    <property type="entry name" value="NUDIXFAMILY"/>
</dbReference>
<proteinExistence type="predicted"/>
<keyword evidence="4" id="KW-1185">Reference proteome</keyword>
<evidence type="ECO:0000256" key="1">
    <source>
        <dbReference type="ARBA" id="ARBA00022801"/>
    </source>
</evidence>
<dbReference type="NCBIfam" id="TIGR01549">
    <property type="entry name" value="HAD-SF-IA-v1"/>
    <property type="match status" value="1"/>
</dbReference>
<dbReference type="InterPro" id="IPR000086">
    <property type="entry name" value="NUDIX_hydrolase_dom"/>
</dbReference>
<dbReference type="PANTHER" id="PTHR19288">
    <property type="entry name" value="4-NITROPHENYLPHOSPHATASE-RELATED"/>
    <property type="match status" value="1"/>
</dbReference>
<dbReference type="NCBIfam" id="TIGR01460">
    <property type="entry name" value="HAD-SF-IIA"/>
    <property type="match status" value="1"/>
</dbReference>
<evidence type="ECO:0000313" key="4">
    <source>
        <dbReference type="Proteomes" id="UP000248555"/>
    </source>
</evidence>
<dbReference type="InterPro" id="IPR015797">
    <property type="entry name" value="NUDIX_hydrolase-like_dom_sf"/>
</dbReference>
<dbReference type="PROSITE" id="PS51462">
    <property type="entry name" value="NUDIX"/>
    <property type="match status" value="1"/>
</dbReference>
<dbReference type="InterPro" id="IPR036412">
    <property type="entry name" value="HAD-like_sf"/>
</dbReference>
<dbReference type="PANTHER" id="PTHR19288:SF46">
    <property type="entry name" value="HALOACID DEHALOGENASE-LIKE HYDROLASE DOMAIN-CONTAINING PROTEIN 2"/>
    <property type="match status" value="1"/>
</dbReference>
<dbReference type="SUPFAM" id="SSF55811">
    <property type="entry name" value="Nudix"/>
    <property type="match status" value="1"/>
</dbReference>
<organism evidence="3 4">
    <name type="scientific">Paranoxybacillus vitaminiphilus</name>
    <dbReference type="NCBI Taxonomy" id="581036"/>
    <lineage>
        <taxon>Bacteria</taxon>
        <taxon>Bacillati</taxon>
        <taxon>Bacillota</taxon>
        <taxon>Bacilli</taxon>
        <taxon>Bacillales</taxon>
        <taxon>Anoxybacillaceae</taxon>
        <taxon>Paranoxybacillus</taxon>
    </lineage>
</organism>
<dbReference type="InterPro" id="IPR020476">
    <property type="entry name" value="Nudix_hydrolase"/>
</dbReference>
<dbReference type="InterPro" id="IPR006357">
    <property type="entry name" value="HAD-SF_hydro_IIA"/>
</dbReference>
<dbReference type="Gene3D" id="3.90.79.10">
    <property type="entry name" value="Nucleoside Triphosphate Pyrophosphohydrolase"/>
    <property type="match status" value="1"/>
</dbReference>
<dbReference type="SUPFAM" id="SSF56784">
    <property type="entry name" value="HAD-like"/>
    <property type="match status" value="1"/>
</dbReference>